<dbReference type="AlphaFoldDB" id="A0AA36ME09"/>
<comment type="caution">
    <text evidence="1">The sequence shown here is derived from an EMBL/GenBank/DDBJ whole genome shotgun (WGS) entry which is preliminary data.</text>
</comment>
<keyword evidence="2" id="KW-1185">Reference proteome</keyword>
<reference evidence="1" key="1">
    <citation type="submission" date="2023-07" db="EMBL/GenBank/DDBJ databases">
        <authorList>
            <consortium name="CYATHOMIX"/>
        </authorList>
    </citation>
    <scope>NUCLEOTIDE SEQUENCE</scope>
    <source>
        <strain evidence="1">N/A</strain>
    </source>
</reference>
<proteinExistence type="predicted"/>
<dbReference type="Proteomes" id="UP001176961">
    <property type="component" value="Unassembled WGS sequence"/>
</dbReference>
<gene>
    <name evidence="1" type="ORF">CYNAS_LOCUS18601</name>
</gene>
<accession>A0AA36ME09</accession>
<dbReference type="EMBL" id="CATQJL010000316">
    <property type="protein sequence ID" value="CAJ0606618.1"/>
    <property type="molecule type" value="Genomic_DNA"/>
</dbReference>
<evidence type="ECO:0000313" key="2">
    <source>
        <dbReference type="Proteomes" id="UP001176961"/>
    </source>
</evidence>
<sequence length="126" mass="13806">MGFRKITRSSLCNSRQIVGGMSSAQLLPPSQPASHHFAFMGHRSVDLERGRRVRRRLFCLRSSTFSAFSGGSAGDDGAGAELVGIHAAWRRHAGGDAGIASIRYWPHLESLIHLRLAFRSALSYLN</sequence>
<name>A0AA36ME09_CYLNA</name>
<evidence type="ECO:0000313" key="1">
    <source>
        <dbReference type="EMBL" id="CAJ0606618.1"/>
    </source>
</evidence>
<organism evidence="1 2">
    <name type="scientific">Cylicocyclus nassatus</name>
    <name type="common">Nematode worm</name>
    <dbReference type="NCBI Taxonomy" id="53992"/>
    <lineage>
        <taxon>Eukaryota</taxon>
        <taxon>Metazoa</taxon>
        <taxon>Ecdysozoa</taxon>
        <taxon>Nematoda</taxon>
        <taxon>Chromadorea</taxon>
        <taxon>Rhabditida</taxon>
        <taxon>Rhabditina</taxon>
        <taxon>Rhabditomorpha</taxon>
        <taxon>Strongyloidea</taxon>
        <taxon>Strongylidae</taxon>
        <taxon>Cylicocyclus</taxon>
    </lineage>
</organism>
<protein>
    <submittedName>
        <fullName evidence="1">Uncharacterized protein</fullName>
    </submittedName>
</protein>